<evidence type="ECO:0000256" key="1">
    <source>
        <dbReference type="ARBA" id="ARBA00023015"/>
    </source>
</evidence>
<dbReference type="PANTHER" id="PTHR44688:SF16">
    <property type="entry name" value="DNA-BINDING TRANSCRIPTIONAL ACTIVATOR DEVR_DOSR"/>
    <property type="match status" value="1"/>
</dbReference>
<dbReference type="Pfam" id="PF00196">
    <property type="entry name" value="GerE"/>
    <property type="match status" value="1"/>
</dbReference>
<dbReference type="InterPro" id="IPR036388">
    <property type="entry name" value="WH-like_DNA-bd_sf"/>
</dbReference>
<dbReference type="SMART" id="SM00421">
    <property type="entry name" value="HTH_LUXR"/>
    <property type="match status" value="1"/>
</dbReference>
<dbReference type="PRINTS" id="PR00038">
    <property type="entry name" value="HTHLUXR"/>
</dbReference>
<dbReference type="InterPro" id="IPR005143">
    <property type="entry name" value="TF_LuxR_autoind-bd_dom"/>
</dbReference>
<dbReference type="Gene3D" id="1.10.10.10">
    <property type="entry name" value="Winged helix-like DNA-binding domain superfamily/Winged helix DNA-binding domain"/>
    <property type="match status" value="1"/>
</dbReference>
<evidence type="ECO:0000256" key="2">
    <source>
        <dbReference type="ARBA" id="ARBA00023125"/>
    </source>
</evidence>
<dbReference type="PANTHER" id="PTHR44688">
    <property type="entry name" value="DNA-BINDING TRANSCRIPTIONAL ACTIVATOR DEVR_DOSR"/>
    <property type="match status" value="1"/>
</dbReference>
<dbReference type="EMBL" id="CABVII010000002">
    <property type="protein sequence ID" value="VVO58495.1"/>
    <property type="molecule type" value="Genomic_DNA"/>
</dbReference>
<organism evidence="4 5">
    <name type="scientific">Pseudomonas fluorescens</name>
    <dbReference type="NCBI Taxonomy" id="294"/>
    <lineage>
        <taxon>Bacteria</taxon>
        <taxon>Pseudomonadati</taxon>
        <taxon>Pseudomonadota</taxon>
        <taxon>Gammaproteobacteria</taxon>
        <taxon>Pseudomonadales</taxon>
        <taxon>Pseudomonadaceae</taxon>
        <taxon>Pseudomonas</taxon>
    </lineage>
</organism>
<keyword evidence="1" id="KW-0805">Transcription regulation</keyword>
<dbReference type="SUPFAM" id="SSF46894">
    <property type="entry name" value="C-terminal effector domain of the bipartite response regulators"/>
    <property type="match status" value="1"/>
</dbReference>
<dbReference type="AlphaFoldDB" id="A0A5E6QAI3"/>
<dbReference type="InterPro" id="IPR016032">
    <property type="entry name" value="Sig_transdc_resp-reg_C-effctor"/>
</dbReference>
<evidence type="ECO:0000256" key="3">
    <source>
        <dbReference type="ARBA" id="ARBA00023163"/>
    </source>
</evidence>
<dbReference type="InterPro" id="IPR036693">
    <property type="entry name" value="TF_LuxR_autoind-bd_dom_sf"/>
</dbReference>
<reference evidence="4 5" key="1">
    <citation type="submission" date="2019-09" db="EMBL/GenBank/DDBJ databases">
        <authorList>
            <person name="Chandra G."/>
            <person name="Truman W A."/>
        </authorList>
    </citation>
    <scope>NUCLEOTIDE SEQUENCE [LARGE SCALE GENOMIC DNA]</scope>
    <source>
        <strain evidence="4">PS862</strain>
    </source>
</reference>
<dbReference type="PROSITE" id="PS50043">
    <property type="entry name" value="HTH_LUXR_2"/>
    <property type="match status" value="1"/>
</dbReference>
<gene>
    <name evidence="4" type="primary">anoR</name>
    <name evidence="4" type="ORF">PS862_00690</name>
</gene>
<dbReference type="OrthoDB" id="9774661at2"/>
<dbReference type="Gene3D" id="3.30.450.80">
    <property type="entry name" value="Transcription factor LuxR-like, autoinducer-binding domain"/>
    <property type="match status" value="1"/>
</dbReference>
<proteinExistence type="predicted"/>
<dbReference type="CDD" id="cd06170">
    <property type="entry name" value="LuxR_C_like"/>
    <property type="match status" value="1"/>
</dbReference>
<evidence type="ECO:0000313" key="5">
    <source>
        <dbReference type="Proteomes" id="UP000385207"/>
    </source>
</evidence>
<dbReference type="GO" id="GO:0006355">
    <property type="term" value="P:regulation of DNA-templated transcription"/>
    <property type="evidence" value="ECO:0007669"/>
    <property type="project" value="InterPro"/>
</dbReference>
<dbReference type="SUPFAM" id="SSF75516">
    <property type="entry name" value="Pheromone-binding domain of LuxR-like quorum-sensing transcription factors"/>
    <property type="match status" value="1"/>
</dbReference>
<dbReference type="InterPro" id="IPR000792">
    <property type="entry name" value="Tscrpt_reg_LuxR_C"/>
</dbReference>
<name>A0A5E6QAI3_PSEFL</name>
<protein>
    <submittedName>
        <fullName evidence="4">Transcriptional activator protein AnoR</fullName>
    </submittedName>
</protein>
<keyword evidence="3" id="KW-0804">Transcription</keyword>
<sequence length="243" mass="27248">MERWMESQLNQLSCTTEIDTAYRIALGFAKNIGFKFFAFSTTYQTKVDECSTIKLNNYPAAWNKEYEQKEMNVKDPVVAHCNHSMLPILWTEELFAQVPTLWEALETQGLQHGWSQAIHDEDSGFCSILSLARSHCPITAFELYENLGFSVFMGRHLHALIVQTLPKKAETPPASHLSAREIDVLKLAADGKTAYESARILNLSPRTINFHVQSAIVKLGVNNKIAAVITAAKEGYLSSNALR</sequence>
<dbReference type="Proteomes" id="UP000385207">
    <property type="component" value="Unassembled WGS sequence"/>
</dbReference>
<accession>A0A5E6QAI3</accession>
<dbReference type="RefSeq" id="WP_150744324.1">
    <property type="nucleotide sequence ID" value="NZ_CABVHE010000004.1"/>
</dbReference>
<evidence type="ECO:0000313" key="4">
    <source>
        <dbReference type="EMBL" id="VVO58495.1"/>
    </source>
</evidence>
<dbReference type="Pfam" id="PF03472">
    <property type="entry name" value="Autoind_bind"/>
    <property type="match status" value="1"/>
</dbReference>
<dbReference type="GO" id="GO:0003677">
    <property type="term" value="F:DNA binding"/>
    <property type="evidence" value="ECO:0007669"/>
    <property type="project" value="UniProtKB-KW"/>
</dbReference>
<keyword evidence="2" id="KW-0238">DNA-binding</keyword>